<dbReference type="GO" id="GO:0005739">
    <property type="term" value="C:mitochondrion"/>
    <property type="evidence" value="ECO:0007669"/>
    <property type="project" value="TreeGrafter"/>
</dbReference>
<name>V9FFW5_PHYNI</name>
<dbReference type="HOGENOM" id="CLU_009834_7_6_1"/>
<dbReference type="InterPro" id="IPR014748">
    <property type="entry name" value="Enoyl-CoA_hydra_C"/>
</dbReference>
<dbReference type="InterPro" id="IPR029045">
    <property type="entry name" value="ClpP/crotonase-like_dom_sf"/>
</dbReference>
<dbReference type="PANTHER" id="PTHR11941:SF54">
    <property type="entry name" value="ENOYL-COA HYDRATASE, MITOCHONDRIAL"/>
    <property type="match status" value="1"/>
</dbReference>
<protein>
    <recommendedName>
        <fullName evidence="6">Probable enoyl-CoA hydratase, mitochondrial</fullName>
        <ecNumber evidence="2">4.2.1.17</ecNumber>
    </recommendedName>
</protein>
<keyword evidence="9" id="KW-1185">Reference proteome</keyword>
<dbReference type="Pfam" id="PF00378">
    <property type="entry name" value="ECH_1"/>
    <property type="match status" value="1"/>
</dbReference>
<evidence type="ECO:0000256" key="3">
    <source>
        <dbReference type="ARBA" id="ARBA00022832"/>
    </source>
</evidence>
<evidence type="ECO:0000256" key="7">
    <source>
        <dbReference type="RuleBase" id="RU003707"/>
    </source>
</evidence>
<dbReference type="Gene3D" id="3.90.226.10">
    <property type="entry name" value="2-enoyl-CoA Hydratase, Chain A, domain 1"/>
    <property type="match status" value="1"/>
</dbReference>
<gene>
    <name evidence="8" type="ORF">F443_06808</name>
</gene>
<evidence type="ECO:0000256" key="2">
    <source>
        <dbReference type="ARBA" id="ARBA00012076"/>
    </source>
</evidence>
<proteinExistence type="inferred from homology"/>
<reference evidence="8 9" key="1">
    <citation type="submission" date="2013-11" db="EMBL/GenBank/DDBJ databases">
        <title>The Genome Sequence of Phytophthora parasitica P1569.</title>
        <authorList>
            <consortium name="The Broad Institute Genomics Platform"/>
            <person name="Russ C."/>
            <person name="Tyler B."/>
            <person name="Panabieres F."/>
            <person name="Shan W."/>
            <person name="Tripathy S."/>
            <person name="Grunwald N."/>
            <person name="Machado M."/>
            <person name="Johnson C.S."/>
            <person name="Arredondo F."/>
            <person name="Hong C."/>
            <person name="Coffey M."/>
            <person name="Young S.K."/>
            <person name="Zeng Q."/>
            <person name="Gargeya S."/>
            <person name="Fitzgerald M."/>
            <person name="Abouelleil A."/>
            <person name="Alvarado L."/>
            <person name="Chapman S.B."/>
            <person name="Gainer-Dewar J."/>
            <person name="Goldberg J."/>
            <person name="Griggs A."/>
            <person name="Gujja S."/>
            <person name="Hansen M."/>
            <person name="Howarth C."/>
            <person name="Imamovic A."/>
            <person name="Ireland A."/>
            <person name="Larimer J."/>
            <person name="McCowan C."/>
            <person name="Murphy C."/>
            <person name="Pearson M."/>
            <person name="Poon T.W."/>
            <person name="Priest M."/>
            <person name="Roberts A."/>
            <person name="Saif S."/>
            <person name="Shea T."/>
            <person name="Sykes S."/>
            <person name="Wortman J."/>
            <person name="Nusbaum C."/>
            <person name="Birren B."/>
        </authorList>
    </citation>
    <scope>NUCLEOTIDE SEQUENCE [LARGE SCALE GENOMIC DNA]</scope>
    <source>
        <strain evidence="8 9">P1569</strain>
    </source>
</reference>
<sequence length="361" mass="39222">MMDIVERNLQAAHATDPQRFVQFCIKLRRLDAVIVVQLEATQEQSPVRLVASLTYFNLNFNLAFHKVSPNPPTSEPDSPSSSMFALRQTSSALRRPLARSFASKAEYENILTEVRGKVAIITLHRPKALNALCSPLIEELNGAAHAFDADKNIGAIIITGSDKAFAAGADIKEMATKSFVDAYKSNMFANWGDITKVSKPVIAAVNGYALGGGCELAMLCDLIIAGDSAKFGQPEITLGTIPGCGGTQRLIRAVGKSKAMEMILTGNMIDAQQAERDGLVARVVPADQLLDEALKTANKIASFSQPVVKMAKEAVNASYEQSLQEGIKFESRLFWSSFATKDQKEGMAAFVEKRKAEFKNE</sequence>
<dbReference type="GO" id="GO:0004300">
    <property type="term" value="F:enoyl-CoA hydratase activity"/>
    <property type="evidence" value="ECO:0007669"/>
    <property type="project" value="UniProtKB-EC"/>
</dbReference>
<dbReference type="NCBIfam" id="NF004517">
    <property type="entry name" value="PRK05862.1"/>
    <property type="match status" value="1"/>
</dbReference>
<evidence type="ECO:0000313" key="9">
    <source>
        <dbReference type="Proteomes" id="UP000018721"/>
    </source>
</evidence>
<dbReference type="EMBL" id="ANIZ01001109">
    <property type="protein sequence ID" value="ETI49322.1"/>
    <property type="molecule type" value="Genomic_DNA"/>
</dbReference>
<evidence type="ECO:0000256" key="1">
    <source>
        <dbReference type="ARBA" id="ARBA00005254"/>
    </source>
</evidence>
<dbReference type="Gene3D" id="1.10.12.10">
    <property type="entry name" value="Lyase 2-enoyl-coa Hydratase, Chain A, domain 2"/>
    <property type="match status" value="1"/>
</dbReference>
<dbReference type="PROSITE" id="PS00166">
    <property type="entry name" value="ENOYL_COA_HYDRATASE"/>
    <property type="match status" value="1"/>
</dbReference>
<dbReference type="CDD" id="cd06558">
    <property type="entry name" value="crotonase-like"/>
    <property type="match status" value="1"/>
</dbReference>
<accession>V9FFW5</accession>
<dbReference type="FunFam" id="1.10.12.10:FF:000001">
    <property type="entry name" value="Probable enoyl-CoA hydratase, mitochondrial"/>
    <property type="match status" value="1"/>
</dbReference>
<evidence type="ECO:0000313" key="8">
    <source>
        <dbReference type="EMBL" id="ETI49322.1"/>
    </source>
</evidence>
<comment type="caution">
    <text evidence="8">The sequence shown here is derived from an EMBL/GenBank/DDBJ whole genome shotgun (WGS) entry which is preliminary data.</text>
</comment>
<dbReference type="GO" id="GO:0006635">
    <property type="term" value="P:fatty acid beta-oxidation"/>
    <property type="evidence" value="ECO:0007669"/>
    <property type="project" value="TreeGrafter"/>
</dbReference>
<dbReference type="Proteomes" id="UP000018721">
    <property type="component" value="Unassembled WGS sequence"/>
</dbReference>
<dbReference type="SUPFAM" id="SSF52096">
    <property type="entry name" value="ClpP/crotonase"/>
    <property type="match status" value="1"/>
</dbReference>
<keyword evidence="3" id="KW-0276">Fatty acid metabolism</keyword>
<dbReference type="FunFam" id="3.90.226.10:FF:000019">
    <property type="entry name" value="Enoyl-CoA hydratase, mitochondrial"/>
    <property type="match status" value="1"/>
</dbReference>
<dbReference type="EC" id="4.2.1.17" evidence="2"/>
<evidence type="ECO:0000256" key="5">
    <source>
        <dbReference type="ARBA" id="ARBA00023239"/>
    </source>
</evidence>
<keyword evidence="5" id="KW-0456">Lyase</keyword>
<keyword evidence="4" id="KW-0443">Lipid metabolism</keyword>
<comment type="similarity">
    <text evidence="1 7">Belongs to the enoyl-CoA hydratase/isomerase family.</text>
</comment>
<evidence type="ECO:0000256" key="4">
    <source>
        <dbReference type="ARBA" id="ARBA00023098"/>
    </source>
</evidence>
<dbReference type="AlphaFoldDB" id="V9FFW5"/>
<dbReference type="InterPro" id="IPR001753">
    <property type="entry name" value="Enoyl-CoA_hydra/iso"/>
</dbReference>
<organism evidence="8 9">
    <name type="scientific">Phytophthora nicotianae P1569</name>
    <dbReference type="NCBI Taxonomy" id="1317065"/>
    <lineage>
        <taxon>Eukaryota</taxon>
        <taxon>Sar</taxon>
        <taxon>Stramenopiles</taxon>
        <taxon>Oomycota</taxon>
        <taxon>Peronosporomycetes</taxon>
        <taxon>Peronosporales</taxon>
        <taxon>Peronosporaceae</taxon>
        <taxon>Phytophthora</taxon>
    </lineage>
</organism>
<dbReference type="eggNOG" id="KOG1680">
    <property type="taxonomic scope" value="Eukaryota"/>
</dbReference>
<dbReference type="InterPro" id="IPR018376">
    <property type="entry name" value="Enoyl-CoA_hyd/isom_CS"/>
</dbReference>
<dbReference type="OrthoDB" id="2018133at2759"/>
<dbReference type="PANTHER" id="PTHR11941">
    <property type="entry name" value="ENOYL-COA HYDRATASE-RELATED"/>
    <property type="match status" value="1"/>
</dbReference>
<evidence type="ECO:0000256" key="6">
    <source>
        <dbReference type="ARBA" id="ARBA00073937"/>
    </source>
</evidence>